<dbReference type="EMBL" id="JAUSTY010000030">
    <property type="protein sequence ID" value="MDQ0168379.1"/>
    <property type="molecule type" value="Genomic_DNA"/>
</dbReference>
<organism evidence="1 2">
    <name type="scientific">Caldalkalibacillus horti</name>
    <dbReference type="NCBI Taxonomy" id="77523"/>
    <lineage>
        <taxon>Bacteria</taxon>
        <taxon>Bacillati</taxon>
        <taxon>Bacillota</taxon>
        <taxon>Bacilli</taxon>
        <taxon>Bacillales</taxon>
        <taxon>Bacillaceae</taxon>
        <taxon>Caldalkalibacillus</taxon>
    </lineage>
</organism>
<sequence>MKVIEKQIVAKTGRPETCEDYYVVNEHFVCVIDGATNVSGRLIDGKTPGQLISQLIGQVMQDMPEQAEIEQIIATINEELTAYYRKQGIYEELAQTPYLAPAASMVIYSSYHKMIWLVGDCQCMVDNTTHTNPKEIDDITAAARSLFLESEIQRGRTVEELLEKDTGFEFIMPLIQKQYFLQNKEGNQYGYEVVNGFSMLMERIKAIPVPADAEHLIFASDGYPELRDNLIETEEYLKEILATDPLCFRKYKSAKGLQRGYVSFDDRTYIKVAL</sequence>
<dbReference type="RefSeq" id="WP_307398062.1">
    <property type="nucleotide sequence ID" value="NZ_BAAADK010000043.1"/>
</dbReference>
<evidence type="ECO:0000313" key="1">
    <source>
        <dbReference type="EMBL" id="MDQ0168379.1"/>
    </source>
</evidence>
<dbReference type="Gene3D" id="3.60.40.10">
    <property type="entry name" value="PPM-type phosphatase domain"/>
    <property type="match status" value="1"/>
</dbReference>
<dbReference type="GO" id="GO:0008889">
    <property type="term" value="F:glycerophosphodiester phosphodiesterase activity"/>
    <property type="evidence" value="ECO:0007669"/>
    <property type="project" value="UniProtKB-EC"/>
</dbReference>
<dbReference type="Proteomes" id="UP001235840">
    <property type="component" value="Unassembled WGS sequence"/>
</dbReference>
<evidence type="ECO:0000313" key="2">
    <source>
        <dbReference type="Proteomes" id="UP001235840"/>
    </source>
</evidence>
<protein>
    <submittedName>
        <fullName evidence="1">Glycerophosphoryl diester phosphodiesterase</fullName>
        <ecNumber evidence="1">3.1.4.46</ecNumber>
    </submittedName>
</protein>
<dbReference type="SUPFAM" id="SSF81606">
    <property type="entry name" value="PP2C-like"/>
    <property type="match status" value="1"/>
</dbReference>
<name>A0ABT9W5N5_9BACI</name>
<dbReference type="InterPro" id="IPR036457">
    <property type="entry name" value="PPM-type-like_dom_sf"/>
</dbReference>
<accession>A0ABT9W5N5</accession>
<gene>
    <name evidence="1" type="ORF">J2S11_004341</name>
</gene>
<keyword evidence="1" id="KW-0378">Hydrolase</keyword>
<reference evidence="1 2" key="1">
    <citation type="submission" date="2023-07" db="EMBL/GenBank/DDBJ databases">
        <title>Genomic Encyclopedia of Type Strains, Phase IV (KMG-IV): sequencing the most valuable type-strain genomes for metagenomic binning, comparative biology and taxonomic classification.</title>
        <authorList>
            <person name="Goeker M."/>
        </authorList>
    </citation>
    <scope>NUCLEOTIDE SEQUENCE [LARGE SCALE GENOMIC DNA]</scope>
    <source>
        <strain evidence="1 2">DSM 12751</strain>
    </source>
</reference>
<comment type="caution">
    <text evidence="1">The sequence shown here is derived from an EMBL/GenBank/DDBJ whole genome shotgun (WGS) entry which is preliminary data.</text>
</comment>
<proteinExistence type="predicted"/>
<dbReference type="EC" id="3.1.4.46" evidence="1"/>
<keyword evidence="2" id="KW-1185">Reference proteome</keyword>